<evidence type="ECO:0000256" key="1">
    <source>
        <dbReference type="SAM" id="SignalP"/>
    </source>
</evidence>
<gene>
    <name evidence="2" type="ORF">SteCoe_2204</name>
</gene>
<name>A0A1R2D013_9CILI</name>
<dbReference type="EMBL" id="MPUH01000024">
    <property type="protein sequence ID" value="OMJ94560.1"/>
    <property type="molecule type" value="Genomic_DNA"/>
</dbReference>
<dbReference type="Gene3D" id="3.15.10.10">
    <property type="entry name" value="Bactericidal permeability-increasing protein, domain 1"/>
    <property type="match status" value="1"/>
</dbReference>
<comment type="caution">
    <text evidence="2">The sequence shown here is derived from an EMBL/GenBank/DDBJ whole genome shotgun (WGS) entry which is preliminary data.</text>
</comment>
<dbReference type="AlphaFoldDB" id="A0A1R2D013"/>
<keyword evidence="1" id="KW-0732">Signal</keyword>
<evidence type="ECO:0000313" key="2">
    <source>
        <dbReference type="EMBL" id="OMJ94560.1"/>
    </source>
</evidence>
<organism evidence="2 3">
    <name type="scientific">Stentor coeruleus</name>
    <dbReference type="NCBI Taxonomy" id="5963"/>
    <lineage>
        <taxon>Eukaryota</taxon>
        <taxon>Sar</taxon>
        <taxon>Alveolata</taxon>
        <taxon>Ciliophora</taxon>
        <taxon>Postciliodesmatophora</taxon>
        <taxon>Heterotrichea</taxon>
        <taxon>Heterotrichida</taxon>
        <taxon>Stentoridae</taxon>
        <taxon>Stentor</taxon>
    </lineage>
</organism>
<evidence type="ECO:0008006" key="4">
    <source>
        <dbReference type="Google" id="ProtNLM"/>
    </source>
</evidence>
<evidence type="ECO:0000313" key="3">
    <source>
        <dbReference type="Proteomes" id="UP000187209"/>
    </source>
</evidence>
<proteinExistence type="predicted"/>
<dbReference type="GO" id="GO:0008289">
    <property type="term" value="F:lipid binding"/>
    <property type="evidence" value="ECO:0007669"/>
    <property type="project" value="InterPro"/>
</dbReference>
<dbReference type="InterPro" id="IPR017943">
    <property type="entry name" value="Bactericidal_perm-incr_a/b_dom"/>
</dbReference>
<accession>A0A1R2D013</accession>
<dbReference type="OrthoDB" id="325909at2759"/>
<dbReference type="SUPFAM" id="SSF55394">
    <property type="entry name" value="Bactericidal permeability-increasing protein, BPI"/>
    <property type="match status" value="1"/>
</dbReference>
<feature type="chain" id="PRO_5012277594" description="Lipid-binding serum glycoprotein C-terminal domain-containing protein" evidence="1">
    <location>
        <begin position="17"/>
        <end position="466"/>
    </location>
</feature>
<dbReference type="Gene3D" id="3.15.20.10">
    <property type="entry name" value="Bactericidal permeability-increasing protein, domain 2"/>
    <property type="match status" value="1"/>
</dbReference>
<feature type="signal peptide" evidence="1">
    <location>
        <begin position="1"/>
        <end position="16"/>
    </location>
</feature>
<sequence length="466" mass="51847">MLKIFVLITLVAYTSASQGFVFSRGITDMSKNVASIAPSIFNNLTFSDSYQSSVIIYDGIVQVNYTVTNFTFKNFNVQSNHVAVSISNNGWMSLTLSNFSFNLYYNYNETGFNVNKSGQAISTITQSKFIINIYIYYFDGGTAAIIDDTNITFTTGACSTIAPGLSKSIITKTNDAIANYLELPQFLGTLPNVMSTYLSEYLENNQYSIYLKDTLLYMDSHLMNNITSTPDYVSYPINGTILPTNNEKPTTLNMPTDLPLRVPSVYANESQVIISKYTLQTYFNAFNQEYPFSNITSLPSAMPNILMTTSGYFPEIYNAYGAANMSFISQIPNTPQIFIMTGSVVLRTNITMELNVLVNGVYTNVVNYWFNSEYQCGIQIGSGIVSGNCMKPKVLSLGVLSGGNLANVFSLKRFTSDLLQMTFLLGETSYFFPLIPLNYPANSTYQALKTTYNPNYVAISFLVNYP</sequence>
<keyword evidence="3" id="KW-1185">Reference proteome</keyword>
<reference evidence="2 3" key="1">
    <citation type="submission" date="2016-11" db="EMBL/GenBank/DDBJ databases">
        <title>The macronuclear genome of Stentor coeruleus: a giant cell with tiny introns.</title>
        <authorList>
            <person name="Slabodnick M."/>
            <person name="Ruby J.G."/>
            <person name="Reiff S.B."/>
            <person name="Swart E.C."/>
            <person name="Gosai S."/>
            <person name="Prabakaran S."/>
            <person name="Witkowska E."/>
            <person name="Larue G.E."/>
            <person name="Fisher S."/>
            <person name="Freeman R.M."/>
            <person name="Gunawardena J."/>
            <person name="Chu W."/>
            <person name="Stover N.A."/>
            <person name="Gregory B.D."/>
            <person name="Nowacki M."/>
            <person name="Derisi J."/>
            <person name="Roy S.W."/>
            <person name="Marshall W.F."/>
            <person name="Sood P."/>
        </authorList>
    </citation>
    <scope>NUCLEOTIDE SEQUENCE [LARGE SCALE GENOMIC DNA]</scope>
    <source>
        <strain evidence="2">WM001</strain>
    </source>
</reference>
<protein>
    <recommendedName>
        <fullName evidence="4">Lipid-binding serum glycoprotein C-terminal domain-containing protein</fullName>
    </recommendedName>
</protein>
<dbReference type="Proteomes" id="UP000187209">
    <property type="component" value="Unassembled WGS sequence"/>
</dbReference>